<dbReference type="AlphaFoldDB" id="A0AAJ6ZIR9"/>
<accession>A0AAJ6ZIR9</accession>
<dbReference type="GeneID" id="106122038"/>
<organism evidence="1">
    <name type="scientific">Papilio xuthus</name>
    <name type="common">Asian swallowtail butterfly</name>
    <dbReference type="NCBI Taxonomy" id="66420"/>
    <lineage>
        <taxon>Eukaryota</taxon>
        <taxon>Metazoa</taxon>
        <taxon>Ecdysozoa</taxon>
        <taxon>Arthropoda</taxon>
        <taxon>Hexapoda</taxon>
        <taxon>Insecta</taxon>
        <taxon>Pterygota</taxon>
        <taxon>Neoptera</taxon>
        <taxon>Endopterygota</taxon>
        <taxon>Lepidoptera</taxon>
        <taxon>Glossata</taxon>
        <taxon>Ditrysia</taxon>
        <taxon>Papilionoidea</taxon>
        <taxon>Papilionidae</taxon>
        <taxon>Papilioninae</taxon>
        <taxon>Papilio</taxon>
    </lineage>
</organism>
<reference evidence="1" key="1">
    <citation type="submission" date="2025-08" db="UniProtKB">
        <authorList>
            <consortium name="RefSeq"/>
        </authorList>
    </citation>
    <scope>IDENTIFICATION</scope>
</reference>
<dbReference type="SUPFAM" id="SSF48371">
    <property type="entry name" value="ARM repeat"/>
    <property type="match status" value="1"/>
</dbReference>
<name>A0AAJ6ZIR9_PAPXU</name>
<dbReference type="Proteomes" id="UP000694872">
    <property type="component" value="Unplaced"/>
</dbReference>
<dbReference type="InterPro" id="IPR016024">
    <property type="entry name" value="ARM-type_fold"/>
</dbReference>
<gene>
    <name evidence="1" type="primary">LOC106122038</name>
</gene>
<dbReference type="RefSeq" id="XP_013173338.1">
    <property type="nucleotide sequence ID" value="XM_013317884.1"/>
</dbReference>
<protein>
    <submittedName>
        <fullName evidence="1">Uncharacterized protein LOC106122038 isoform X1</fullName>
    </submittedName>
</protein>
<evidence type="ECO:0000313" key="1">
    <source>
        <dbReference type="RefSeq" id="XP_013173338.1"/>
    </source>
</evidence>
<proteinExistence type="predicted"/>
<sequence>MPDIISNMKKSSIYKDFYPKSSSFLSFLCDENDTCEAKTVTDDISNDDYYEDIDVKLYNEGTIVTEHPLEPSAKSYQGKLYDLKESTRKLLCLLDKILMFEPNQITEGQTINETPEKKTNRKNKLKPIQPHEGECSIYNRLSRKCQCLNSDIYNDFILLFNENVKHMTCNVGEIIKNMRILKKFLYIGDEYTKRALMFLKDGLSNSSLLEKTDIIQGCIFNDICNVFEENSIITTLITWPCKYANCGNQETMMMTATLVNKIARPEEGKRYLNLNSKIIFDIKQALKKCGNNLNAEIVEVLRAILDRLEPQFAQNLSVSYYRKTNDKGLVIQTLLNLIKHGSEMPLEEALLNLELLSNWSKQENGKEELKSYRPELLLVLKSILRVYDHSQINIYATTLLNNVVSKSMIMGNNYGITNIVVVTSTATEPIQMKSQFVQIAKKKVKKQKSTVHPGKRLYMSKQRVSDVDYSTQILDTLKKKCESKGNSKASNICAGGIKNKFNRVT</sequence>
<dbReference type="KEGG" id="pxu:106122038"/>